<gene>
    <name evidence="4" type="ORF">GA0070563_10150</name>
    <name evidence="3" type="ORF">HXZ27_29670</name>
</gene>
<feature type="chain" id="PRO_5044556376" evidence="1">
    <location>
        <begin position="34"/>
        <end position="156"/>
    </location>
</feature>
<name>A0A1C4TWV5_9ACTN</name>
<organism evidence="4 5">
    <name type="scientific">Micromonospora carbonacea</name>
    <dbReference type="NCBI Taxonomy" id="47853"/>
    <lineage>
        <taxon>Bacteria</taxon>
        <taxon>Bacillati</taxon>
        <taxon>Actinomycetota</taxon>
        <taxon>Actinomycetes</taxon>
        <taxon>Micromonosporales</taxon>
        <taxon>Micromonosporaceae</taxon>
        <taxon>Micromonospora</taxon>
    </lineage>
</organism>
<accession>A0A1C4TWV5</accession>
<dbReference type="SUPFAM" id="SSF74853">
    <property type="entry name" value="Lamin A/C globular tail domain"/>
    <property type="match status" value="1"/>
</dbReference>
<dbReference type="Pfam" id="PF00932">
    <property type="entry name" value="LTD"/>
    <property type="match status" value="1"/>
</dbReference>
<evidence type="ECO:0000313" key="3">
    <source>
        <dbReference type="EMBL" id="QLD27866.1"/>
    </source>
</evidence>
<dbReference type="AlphaFoldDB" id="A0A1C4TWV5"/>
<dbReference type="Proteomes" id="UP000509335">
    <property type="component" value="Chromosome"/>
</dbReference>
<evidence type="ECO:0000313" key="6">
    <source>
        <dbReference type="Proteomes" id="UP000509335"/>
    </source>
</evidence>
<protein>
    <submittedName>
        <fullName evidence="3 4">Lamin Tail Domain</fullName>
    </submittedName>
</protein>
<reference evidence="4" key="1">
    <citation type="submission" date="2016-06" db="EMBL/GenBank/DDBJ databases">
        <authorList>
            <person name="Kjaerup R.B."/>
            <person name="Dalgaard T.S."/>
            <person name="Juul-Madsen H.R."/>
        </authorList>
    </citation>
    <scope>NUCLEOTIDE SEQUENCE [LARGE SCALE GENOMIC DNA]</scope>
    <source>
        <strain evidence="4">DSM 43168</strain>
    </source>
</reference>
<proteinExistence type="predicted"/>
<dbReference type="Gene3D" id="2.60.40.1260">
    <property type="entry name" value="Lamin Tail domain"/>
    <property type="match status" value="1"/>
</dbReference>
<evidence type="ECO:0000313" key="5">
    <source>
        <dbReference type="Proteomes" id="UP000183585"/>
    </source>
</evidence>
<feature type="domain" description="LTD" evidence="2">
    <location>
        <begin position="29"/>
        <end position="149"/>
    </location>
</feature>
<dbReference type="EMBL" id="FMCT01000001">
    <property type="protein sequence ID" value="SCE63921.1"/>
    <property type="molecule type" value="Genomic_DNA"/>
</dbReference>
<dbReference type="InterPro" id="IPR001322">
    <property type="entry name" value="Lamin_tail_dom"/>
</dbReference>
<keyword evidence="5" id="KW-1185">Reference proteome</keyword>
<reference evidence="3 6" key="3">
    <citation type="submission" date="2020-07" db="EMBL/GenBank/DDBJ databases">
        <title>A bifunctional nitrone conjugated secondary metabolite targeting the ribosome.</title>
        <authorList>
            <person name="Limbrick E.M."/>
            <person name="Graf M."/>
            <person name="Derewacz D.K."/>
            <person name="Nguyen F."/>
            <person name="Spraggins J.M."/>
            <person name="Wieland M."/>
            <person name="Ynigez-Gutierrez A.E."/>
            <person name="Reisman B.J."/>
            <person name="Zinshteyn B."/>
            <person name="McCulloch K."/>
            <person name="Iverson T.M."/>
            <person name="Green R."/>
            <person name="Wilson D.N."/>
            <person name="Bachmann B.O."/>
        </authorList>
    </citation>
    <scope>NUCLEOTIDE SEQUENCE [LARGE SCALE GENOMIC DNA]</scope>
    <source>
        <strain evidence="3">Aurantiaca</strain>
        <strain evidence="6">aurantiaca</strain>
    </source>
</reference>
<evidence type="ECO:0000256" key="1">
    <source>
        <dbReference type="SAM" id="SignalP"/>
    </source>
</evidence>
<dbReference type="Proteomes" id="UP000183585">
    <property type="component" value="Unassembled WGS sequence"/>
</dbReference>
<evidence type="ECO:0000259" key="2">
    <source>
        <dbReference type="PROSITE" id="PS51841"/>
    </source>
</evidence>
<sequence length="156" mass="16642">MWGIVLKKRLTGIAVALAVTVGGSLTLAAPAQAATPAIQITKAYYNSPGTDDRSTSSLNAEYVKLTNRKTTTVNLKSWTLRDKSSHVYTFTSDFKLAAGASVTIHTGKGTNTSTHRYWGSGAYIWNNTGDTAYVRDTAGKTIDSCSWGSSGSYTNC</sequence>
<evidence type="ECO:0000313" key="4">
    <source>
        <dbReference type="EMBL" id="SCE63921.1"/>
    </source>
</evidence>
<keyword evidence="1" id="KW-0732">Signal</keyword>
<dbReference type="KEGG" id="mcab:HXZ27_29670"/>
<dbReference type="PROSITE" id="PS51841">
    <property type="entry name" value="LTD"/>
    <property type="match status" value="1"/>
</dbReference>
<dbReference type="EMBL" id="CP058322">
    <property type="protein sequence ID" value="QLD27866.1"/>
    <property type="molecule type" value="Genomic_DNA"/>
</dbReference>
<feature type="signal peptide" evidence="1">
    <location>
        <begin position="1"/>
        <end position="33"/>
    </location>
</feature>
<reference evidence="5" key="2">
    <citation type="submission" date="2016-06" db="EMBL/GenBank/DDBJ databases">
        <authorList>
            <person name="Varghese N."/>
            <person name="Submissions Spin"/>
        </authorList>
    </citation>
    <scope>NUCLEOTIDE SEQUENCE [LARGE SCALE GENOMIC DNA]</scope>
    <source>
        <strain evidence="5">DSM 43168</strain>
    </source>
</reference>
<dbReference type="InterPro" id="IPR036415">
    <property type="entry name" value="Lamin_tail_dom_sf"/>
</dbReference>
<dbReference type="STRING" id="47853.TK50_16830"/>